<protein>
    <submittedName>
        <fullName evidence="1">Uncharacterized protein</fullName>
    </submittedName>
</protein>
<sequence>MTSTSDAESNVSSFICYNNKNYNQHYTCMVQNLELIHQDILEIERNMKNIIQNAGPLESQLNALLKSLPKPNIILPMETD</sequence>
<comment type="caution">
    <text evidence="1">The sequence shown here is derived from an EMBL/GenBank/DDBJ whole genome shotgun (WGS) entry which is preliminary data.</text>
</comment>
<reference evidence="1 2" key="1">
    <citation type="submission" date="2023-11" db="EMBL/GenBank/DDBJ databases">
        <authorList>
            <person name="Okamura Y."/>
        </authorList>
    </citation>
    <scope>NUCLEOTIDE SEQUENCE [LARGE SCALE GENOMIC DNA]</scope>
</reference>
<dbReference type="AlphaFoldDB" id="A0AAV1J9F0"/>
<organism evidence="1 2">
    <name type="scientific">Leptosia nina</name>
    <dbReference type="NCBI Taxonomy" id="320188"/>
    <lineage>
        <taxon>Eukaryota</taxon>
        <taxon>Metazoa</taxon>
        <taxon>Ecdysozoa</taxon>
        <taxon>Arthropoda</taxon>
        <taxon>Hexapoda</taxon>
        <taxon>Insecta</taxon>
        <taxon>Pterygota</taxon>
        <taxon>Neoptera</taxon>
        <taxon>Endopterygota</taxon>
        <taxon>Lepidoptera</taxon>
        <taxon>Glossata</taxon>
        <taxon>Ditrysia</taxon>
        <taxon>Papilionoidea</taxon>
        <taxon>Pieridae</taxon>
        <taxon>Pierinae</taxon>
        <taxon>Leptosia</taxon>
    </lineage>
</organism>
<proteinExistence type="predicted"/>
<name>A0AAV1J9F0_9NEOP</name>
<keyword evidence="2" id="KW-1185">Reference proteome</keyword>
<accession>A0AAV1J9F0</accession>
<evidence type="ECO:0000313" key="2">
    <source>
        <dbReference type="Proteomes" id="UP001497472"/>
    </source>
</evidence>
<evidence type="ECO:0000313" key="1">
    <source>
        <dbReference type="EMBL" id="CAK1545124.1"/>
    </source>
</evidence>
<dbReference type="EMBL" id="CAVLEF010000006">
    <property type="protein sequence ID" value="CAK1545124.1"/>
    <property type="molecule type" value="Genomic_DNA"/>
</dbReference>
<dbReference type="Proteomes" id="UP001497472">
    <property type="component" value="Unassembled WGS sequence"/>
</dbReference>
<gene>
    <name evidence="1" type="ORF">LNINA_LOCUS4810</name>
</gene>